<evidence type="ECO:0000313" key="3">
    <source>
        <dbReference type="Proteomes" id="UP001321786"/>
    </source>
</evidence>
<dbReference type="InterPro" id="IPR058365">
    <property type="entry name" value="DUF8052"/>
</dbReference>
<sequence length="168" mass="19707">MDKSIYLNNMKKKLSGNYDIYENHSINENSYSLFCKYYERNERYIGLKSATIYAIENKEYVFFKEIENLTNKNFKSFTEELANHINSLITPNHEHMSSTITGVILYDNSIEKELIKKIEKFNFQKSFKLGLNGWVDIRIIAINLSEKKIIGSKKSTKVISYYSPTKVN</sequence>
<dbReference type="Proteomes" id="UP001321786">
    <property type="component" value="Chromosome"/>
</dbReference>
<dbReference type="EMBL" id="AP028654">
    <property type="protein sequence ID" value="BEP28929.1"/>
    <property type="molecule type" value="Genomic_DNA"/>
</dbReference>
<protein>
    <recommendedName>
        <fullName evidence="1">DUF8052 domain-containing protein</fullName>
    </recommendedName>
</protein>
<dbReference type="Pfam" id="PF26226">
    <property type="entry name" value="DUF8052"/>
    <property type="match status" value="1"/>
</dbReference>
<name>A0AAU9E302_9FIRM</name>
<feature type="domain" description="DUF8052" evidence="1">
    <location>
        <begin position="4"/>
        <end position="163"/>
    </location>
</feature>
<evidence type="ECO:0000313" key="2">
    <source>
        <dbReference type="EMBL" id="BEP28929.1"/>
    </source>
</evidence>
<dbReference type="AlphaFoldDB" id="A0AAU9E302"/>
<dbReference type="KEGG" id="hprf:HLPR_12600"/>
<organism evidence="2 3">
    <name type="scientific">Helicovermis profundi</name>
    <dbReference type="NCBI Taxonomy" id="3065157"/>
    <lineage>
        <taxon>Bacteria</taxon>
        <taxon>Bacillati</taxon>
        <taxon>Bacillota</taxon>
        <taxon>Clostridia</taxon>
        <taxon>Helicovermis</taxon>
    </lineage>
</organism>
<reference evidence="2 3" key="1">
    <citation type="submission" date="2023-08" db="EMBL/GenBank/DDBJ databases">
        <title>Helicovermis profunda gen. nov., sp. nov., a novel mesophilic, fermentative bacterium within the Bacillota from a deep-sea hydrothermal vent chimney.</title>
        <authorList>
            <person name="Miyazaki U."/>
            <person name="Mizutani D."/>
            <person name="Hashimoto Y."/>
            <person name="Tame A."/>
            <person name="Sawayama S."/>
            <person name="Miyazaki J."/>
            <person name="Takai K."/>
            <person name="Nakagawa S."/>
        </authorList>
    </citation>
    <scope>NUCLEOTIDE SEQUENCE [LARGE SCALE GENOMIC DNA]</scope>
    <source>
        <strain evidence="2 3">S502</strain>
    </source>
</reference>
<dbReference type="RefSeq" id="WP_338537226.1">
    <property type="nucleotide sequence ID" value="NZ_AP028654.1"/>
</dbReference>
<accession>A0AAU9E302</accession>
<proteinExistence type="predicted"/>
<evidence type="ECO:0000259" key="1">
    <source>
        <dbReference type="Pfam" id="PF26226"/>
    </source>
</evidence>
<gene>
    <name evidence="2" type="ORF">HLPR_12600</name>
</gene>
<keyword evidence="3" id="KW-1185">Reference proteome</keyword>